<accession>A0A5B8M8K1</accession>
<dbReference type="InterPro" id="IPR037523">
    <property type="entry name" value="VOC_core"/>
</dbReference>
<dbReference type="EMBL" id="CP042305">
    <property type="protein sequence ID" value="QDZ16743.1"/>
    <property type="molecule type" value="Genomic_DNA"/>
</dbReference>
<dbReference type="InterPro" id="IPR004360">
    <property type="entry name" value="Glyas_Fos-R_dOase_dom"/>
</dbReference>
<dbReference type="InterPro" id="IPR029068">
    <property type="entry name" value="Glyas_Bleomycin-R_OHBP_Dase"/>
</dbReference>
<evidence type="ECO:0000259" key="1">
    <source>
        <dbReference type="PROSITE" id="PS51819"/>
    </source>
</evidence>
<organism evidence="2 3">
    <name type="scientific">Humibacter ginsenosidimutans</name>
    <dbReference type="NCBI Taxonomy" id="2599293"/>
    <lineage>
        <taxon>Bacteria</taxon>
        <taxon>Bacillati</taxon>
        <taxon>Actinomycetota</taxon>
        <taxon>Actinomycetes</taxon>
        <taxon>Micrococcales</taxon>
        <taxon>Microbacteriaceae</taxon>
        <taxon>Humibacter</taxon>
    </lineage>
</organism>
<dbReference type="Proteomes" id="UP000320216">
    <property type="component" value="Chromosome"/>
</dbReference>
<gene>
    <name evidence="2" type="ORF">FPZ11_06420</name>
</gene>
<keyword evidence="3" id="KW-1185">Reference proteome</keyword>
<dbReference type="PROSITE" id="PS51819">
    <property type="entry name" value="VOC"/>
    <property type="match status" value="1"/>
</dbReference>
<proteinExistence type="predicted"/>
<evidence type="ECO:0000313" key="3">
    <source>
        <dbReference type="Proteomes" id="UP000320216"/>
    </source>
</evidence>
<reference evidence="2 3" key="1">
    <citation type="submission" date="2019-07" db="EMBL/GenBank/DDBJ databases">
        <title>Full genome sequence of Humibacter sp. WJ7-1.</title>
        <authorList>
            <person name="Im W.-T."/>
        </authorList>
    </citation>
    <scope>NUCLEOTIDE SEQUENCE [LARGE SCALE GENOMIC DNA]</scope>
    <source>
        <strain evidence="2 3">WJ7-1</strain>
    </source>
</reference>
<evidence type="ECO:0000313" key="2">
    <source>
        <dbReference type="EMBL" id="QDZ16743.1"/>
    </source>
</evidence>
<dbReference type="PANTHER" id="PTHR36503">
    <property type="entry name" value="BLR2520 PROTEIN"/>
    <property type="match status" value="1"/>
</dbReference>
<dbReference type="PANTHER" id="PTHR36503:SF3">
    <property type="entry name" value="BLR0126 PROTEIN"/>
    <property type="match status" value="1"/>
</dbReference>
<sequence>MRRVVVSVSDLQRGLAVYSEALGLPVVWANDEVARLDAGGVEVMLHRRQPVPGEFDVAATFAVDDVDAVAADLVAAGAAVVRGPVDESWGERQAVLRDPDGQVFCVITPLG</sequence>
<feature type="domain" description="VOC" evidence="1">
    <location>
        <begin position="1"/>
        <end position="109"/>
    </location>
</feature>
<dbReference type="OrthoDB" id="9798201at2"/>
<dbReference type="Pfam" id="PF00903">
    <property type="entry name" value="Glyoxalase"/>
    <property type="match status" value="1"/>
</dbReference>
<dbReference type="AlphaFoldDB" id="A0A5B8M8K1"/>
<name>A0A5B8M8K1_9MICO</name>
<dbReference type="SUPFAM" id="SSF54593">
    <property type="entry name" value="Glyoxalase/Bleomycin resistance protein/Dihydroxybiphenyl dioxygenase"/>
    <property type="match status" value="1"/>
</dbReference>
<protein>
    <submittedName>
        <fullName evidence="2">Glyoxalase</fullName>
    </submittedName>
</protein>
<dbReference type="KEGG" id="huw:FPZ11_06420"/>
<dbReference type="Gene3D" id="3.10.180.10">
    <property type="entry name" value="2,3-Dihydroxybiphenyl 1,2-Dioxygenase, domain 1"/>
    <property type="match status" value="1"/>
</dbReference>